<evidence type="ECO:0000256" key="2">
    <source>
        <dbReference type="ARBA" id="ARBA00004664"/>
    </source>
</evidence>
<evidence type="ECO:0000256" key="4">
    <source>
        <dbReference type="ARBA" id="ARBA00022272"/>
    </source>
</evidence>
<dbReference type="Pfam" id="PF00697">
    <property type="entry name" value="PRAI"/>
    <property type="match status" value="1"/>
</dbReference>
<dbReference type="AlphaFoldDB" id="A0A402CIL7"/>
<evidence type="ECO:0000313" key="11">
    <source>
        <dbReference type="EMBL" id="GCE43466.1"/>
    </source>
</evidence>
<dbReference type="EC" id="5.3.1.24" evidence="3 9"/>
<dbReference type="PANTHER" id="PTHR42894:SF1">
    <property type="entry name" value="N-(5'-PHOSPHORIBOSYL)ANTHRANILATE ISOMERASE"/>
    <property type="match status" value="1"/>
</dbReference>
<keyword evidence="8 9" id="KW-0413">Isomerase</keyword>
<gene>
    <name evidence="9" type="primary">trpF</name>
    <name evidence="11" type="ORF">Rhow_007696</name>
</gene>
<dbReference type="HAMAP" id="MF_00135">
    <property type="entry name" value="PRAI"/>
    <property type="match status" value="1"/>
</dbReference>
<evidence type="ECO:0000313" key="12">
    <source>
        <dbReference type="Proteomes" id="UP000287519"/>
    </source>
</evidence>
<keyword evidence="6 9" id="KW-0822">Tryptophan biosynthesis</keyword>
<dbReference type="Gene3D" id="3.20.20.70">
    <property type="entry name" value="Aldolase class I"/>
    <property type="match status" value="1"/>
</dbReference>
<reference evidence="11 12" key="1">
    <citation type="submission" date="2018-11" db="EMBL/GenBank/DDBJ databases">
        <title>Microbial catabolism of amino acid.</title>
        <authorList>
            <person name="Hibi M."/>
            <person name="Ogawa J."/>
        </authorList>
    </citation>
    <scope>NUCLEOTIDE SEQUENCE [LARGE SCALE GENOMIC DNA]</scope>
    <source>
        <strain evidence="11 12">C31-06</strain>
    </source>
</reference>
<dbReference type="InterPro" id="IPR011060">
    <property type="entry name" value="RibuloseP-bd_barrel"/>
</dbReference>
<keyword evidence="12" id="KW-1185">Reference proteome</keyword>
<dbReference type="Proteomes" id="UP000287519">
    <property type="component" value="Unassembled WGS sequence"/>
</dbReference>
<keyword evidence="5 9" id="KW-0028">Amino-acid biosynthesis</keyword>
<evidence type="ECO:0000259" key="10">
    <source>
        <dbReference type="Pfam" id="PF00697"/>
    </source>
</evidence>
<dbReference type="GO" id="GO:0004640">
    <property type="term" value="F:phosphoribosylanthranilate isomerase activity"/>
    <property type="evidence" value="ECO:0007669"/>
    <property type="project" value="UniProtKB-UniRule"/>
</dbReference>
<evidence type="ECO:0000256" key="1">
    <source>
        <dbReference type="ARBA" id="ARBA00001164"/>
    </source>
</evidence>
<evidence type="ECO:0000256" key="3">
    <source>
        <dbReference type="ARBA" id="ARBA00012572"/>
    </source>
</evidence>
<dbReference type="CDD" id="cd00405">
    <property type="entry name" value="PRAI"/>
    <property type="match status" value="1"/>
</dbReference>
<organism evidence="11 12">
    <name type="scientific">Rhodococcus wratislaviensis</name>
    <name type="common">Tsukamurella wratislaviensis</name>
    <dbReference type="NCBI Taxonomy" id="44752"/>
    <lineage>
        <taxon>Bacteria</taxon>
        <taxon>Bacillati</taxon>
        <taxon>Actinomycetota</taxon>
        <taxon>Actinomycetes</taxon>
        <taxon>Mycobacteriales</taxon>
        <taxon>Nocardiaceae</taxon>
        <taxon>Rhodococcus</taxon>
    </lineage>
</organism>
<dbReference type="InterPro" id="IPR013785">
    <property type="entry name" value="Aldolase_TIM"/>
</dbReference>
<protein>
    <recommendedName>
        <fullName evidence="4 9">N-(5'-phosphoribosyl)anthranilate isomerase</fullName>
        <shortName evidence="9">PRAI</shortName>
        <ecNumber evidence="3 9">5.3.1.24</ecNumber>
    </recommendedName>
</protein>
<name>A0A402CIL7_RHOWR</name>
<comment type="caution">
    <text evidence="11">The sequence shown here is derived from an EMBL/GenBank/DDBJ whole genome shotgun (WGS) entry which is preliminary data.</text>
</comment>
<evidence type="ECO:0000256" key="6">
    <source>
        <dbReference type="ARBA" id="ARBA00022822"/>
    </source>
</evidence>
<evidence type="ECO:0000256" key="9">
    <source>
        <dbReference type="HAMAP-Rule" id="MF_00135"/>
    </source>
</evidence>
<evidence type="ECO:0000256" key="5">
    <source>
        <dbReference type="ARBA" id="ARBA00022605"/>
    </source>
</evidence>
<accession>A0A402CIL7</accession>
<dbReference type="InterPro" id="IPR044643">
    <property type="entry name" value="TrpF_fam"/>
</dbReference>
<dbReference type="GO" id="GO:0000162">
    <property type="term" value="P:L-tryptophan biosynthetic process"/>
    <property type="evidence" value="ECO:0007669"/>
    <property type="project" value="UniProtKB-UniRule"/>
</dbReference>
<dbReference type="SUPFAM" id="SSF51366">
    <property type="entry name" value="Ribulose-phoshate binding barrel"/>
    <property type="match status" value="1"/>
</dbReference>
<feature type="domain" description="N-(5'phosphoribosyl) anthranilate isomerase (PRAI)" evidence="10">
    <location>
        <begin position="7"/>
        <end position="191"/>
    </location>
</feature>
<sequence>MGVTFIKVCGLRDEASVDLAVRLGVDAVGFVFADSVRRISPDDAAPLVRRVTGHTVAVGVFKGSSVPEVIEVARAAGLGTVQVHDLTSADDVTRLREAGLGVIRAVVAGDTSGDFGADRILVDGATAGAGVPWDWANQSRPDGEWILAGGLHPDNVRTAVDATGAWGVDVSSGVESSRGVKDAALIEQFVAAVRSGD</sequence>
<comment type="catalytic activity">
    <reaction evidence="1 9">
        <text>N-(5-phospho-beta-D-ribosyl)anthranilate = 1-(2-carboxyphenylamino)-1-deoxy-D-ribulose 5-phosphate</text>
        <dbReference type="Rhea" id="RHEA:21540"/>
        <dbReference type="ChEBI" id="CHEBI:18277"/>
        <dbReference type="ChEBI" id="CHEBI:58613"/>
        <dbReference type="EC" id="5.3.1.24"/>
    </reaction>
</comment>
<evidence type="ECO:0000256" key="8">
    <source>
        <dbReference type="ARBA" id="ARBA00023235"/>
    </source>
</evidence>
<keyword evidence="7 9" id="KW-0057">Aromatic amino acid biosynthesis</keyword>
<dbReference type="UniPathway" id="UPA00035">
    <property type="reaction ID" value="UER00042"/>
</dbReference>
<proteinExistence type="inferred from homology"/>
<comment type="similarity">
    <text evidence="9">Belongs to the TrpF family.</text>
</comment>
<evidence type="ECO:0000256" key="7">
    <source>
        <dbReference type="ARBA" id="ARBA00023141"/>
    </source>
</evidence>
<comment type="pathway">
    <text evidence="2 9">Amino-acid biosynthesis; L-tryptophan biosynthesis; L-tryptophan from chorismate: step 3/5.</text>
</comment>
<dbReference type="InterPro" id="IPR001240">
    <property type="entry name" value="PRAI_dom"/>
</dbReference>
<dbReference type="PANTHER" id="PTHR42894">
    <property type="entry name" value="N-(5'-PHOSPHORIBOSYL)ANTHRANILATE ISOMERASE"/>
    <property type="match status" value="1"/>
</dbReference>
<dbReference type="EMBL" id="BHYM01000077">
    <property type="protein sequence ID" value="GCE43466.1"/>
    <property type="molecule type" value="Genomic_DNA"/>
</dbReference>